<dbReference type="InterPro" id="IPR045234">
    <property type="entry name" value="Unkempt-like"/>
</dbReference>
<protein>
    <submittedName>
        <fullName evidence="9">Zinc finger CCCH domain-containing protein 61</fullName>
    </submittedName>
</protein>
<organism evidence="8 9">
    <name type="scientific">Cicer arietinum</name>
    <name type="common">Chickpea</name>
    <name type="synonym">Garbanzo</name>
    <dbReference type="NCBI Taxonomy" id="3827"/>
    <lineage>
        <taxon>Eukaryota</taxon>
        <taxon>Viridiplantae</taxon>
        <taxon>Streptophyta</taxon>
        <taxon>Embryophyta</taxon>
        <taxon>Tracheophyta</taxon>
        <taxon>Spermatophyta</taxon>
        <taxon>Magnoliopsida</taxon>
        <taxon>eudicotyledons</taxon>
        <taxon>Gunneridae</taxon>
        <taxon>Pentapetalae</taxon>
        <taxon>rosids</taxon>
        <taxon>fabids</taxon>
        <taxon>Fabales</taxon>
        <taxon>Fabaceae</taxon>
        <taxon>Papilionoideae</taxon>
        <taxon>50 kb inversion clade</taxon>
        <taxon>NPAAA clade</taxon>
        <taxon>Hologalegina</taxon>
        <taxon>IRL clade</taxon>
        <taxon>Cicereae</taxon>
        <taxon>Cicer</taxon>
    </lineage>
</organism>
<dbReference type="STRING" id="3827.A0A1S2XCN4"/>
<dbReference type="PANTHER" id="PTHR14493:SF90">
    <property type="entry name" value="ZINC FINGER CCCH DOMAIN-CONTAINING PROTEIN 2"/>
    <property type="match status" value="1"/>
</dbReference>
<dbReference type="eggNOG" id="KOG1595">
    <property type="taxonomic scope" value="Eukaryota"/>
</dbReference>
<dbReference type="GO" id="GO:0008270">
    <property type="term" value="F:zinc ion binding"/>
    <property type="evidence" value="ECO:0007669"/>
    <property type="project" value="UniProtKB-KW"/>
</dbReference>
<evidence type="ECO:0000256" key="5">
    <source>
        <dbReference type="PROSITE-ProRule" id="PRU00723"/>
    </source>
</evidence>
<evidence type="ECO:0000256" key="6">
    <source>
        <dbReference type="SAM" id="MobiDB-lite"/>
    </source>
</evidence>
<gene>
    <name evidence="9" type="primary">LOC101489460</name>
</gene>
<evidence type="ECO:0000256" key="3">
    <source>
        <dbReference type="ARBA" id="ARBA00022833"/>
    </source>
</evidence>
<proteinExistence type="predicted"/>
<keyword evidence="3 5" id="KW-0862">Zinc</keyword>
<evidence type="ECO:0000256" key="1">
    <source>
        <dbReference type="ARBA" id="ARBA00022723"/>
    </source>
</evidence>
<dbReference type="Gene3D" id="3.30.1370.210">
    <property type="match status" value="1"/>
</dbReference>
<dbReference type="OrthoDB" id="410307at2759"/>
<evidence type="ECO:0000256" key="4">
    <source>
        <dbReference type="ARBA" id="ARBA00023125"/>
    </source>
</evidence>
<keyword evidence="2 5" id="KW-0863">Zinc-finger</keyword>
<dbReference type="PROSITE" id="PS50103">
    <property type="entry name" value="ZF_C3H1"/>
    <property type="match status" value="1"/>
</dbReference>
<evidence type="ECO:0000256" key="2">
    <source>
        <dbReference type="ARBA" id="ARBA00022771"/>
    </source>
</evidence>
<keyword evidence="4" id="KW-0238">DNA-binding</keyword>
<keyword evidence="8" id="KW-1185">Reference proteome</keyword>
<feature type="region of interest" description="Disordered" evidence="6">
    <location>
        <begin position="1"/>
        <end position="27"/>
    </location>
</feature>
<name>A0A1S2XCN4_CICAR</name>
<dbReference type="RefSeq" id="XP_004487266.1">
    <property type="nucleotide sequence ID" value="XM_004487209.3"/>
</dbReference>
<sequence length="392" mass="44627">MTTICEQQQQHKFHSSYQPLSPKKPLREIDIPPRKLLTRRTADMFSDDTILQKFLPHNDSDSDSDDPYSSDHFRMYEFKVRRCTRSRSHDWTDCPFAHPGEKARRRDPRRFHYSGSVCSEYRRGSCNRGDTCEFAHGVFECWLHPARYRTEACKDGKNCKRKVCFFAHTPRQLRILPVTSSNSNDQFSCNKKNNKILNNHVGSKTNNCCLFCHCNGANNSPTSTLFGMSHFSPPASPPLSPMKPRNGVSSVSSLARYGSVNNSNNLRYRDMLVDLLGSFEGLNFNENSSSSCSSPVSKIQNNNMGWLDLPLNSEEQQYQQFIVSPSSSSSFDQQQQNFDIHQNLMTPSFNDIGDNNIIENKMMFLGNENNKMVVGGGEVNAPDLGWVNELLM</sequence>
<reference evidence="8" key="1">
    <citation type="journal article" date="2013" name="Nat. Biotechnol.">
        <title>Draft genome sequence of chickpea (Cicer arietinum) provides a resource for trait improvement.</title>
        <authorList>
            <person name="Varshney R.K."/>
            <person name="Song C."/>
            <person name="Saxena R.K."/>
            <person name="Azam S."/>
            <person name="Yu S."/>
            <person name="Sharpe A.G."/>
            <person name="Cannon S."/>
            <person name="Baek J."/>
            <person name="Rosen B.D."/>
            <person name="Tar'an B."/>
            <person name="Millan T."/>
            <person name="Zhang X."/>
            <person name="Ramsay L.D."/>
            <person name="Iwata A."/>
            <person name="Wang Y."/>
            <person name="Nelson W."/>
            <person name="Farmer A.D."/>
            <person name="Gaur P.M."/>
            <person name="Soderlund C."/>
            <person name="Penmetsa R.V."/>
            <person name="Xu C."/>
            <person name="Bharti A.K."/>
            <person name="He W."/>
            <person name="Winter P."/>
            <person name="Zhao S."/>
            <person name="Hane J.K."/>
            <person name="Carrasquilla-Garcia N."/>
            <person name="Condie J.A."/>
            <person name="Upadhyaya H.D."/>
            <person name="Luo M.C."/>
            <person name="Thudi M."/>
            <person name="Gowda C.L."/>
            <person name="Singh N.P."/>
            <person name="Lichtenzveig J."/>
            <person name="Gali K.K."/>
            <person name="Rubio J."/>
            <person name="Nadarajan N."/>
            <person name="Dolezel J."/>
            <person name="Bansal K.C."/>
            <person name="Xu X."/>
            <person name="Edwards D."/>
            <person name="Zhang G."/>
            <person name="Kahl G."/>
            <person name="Gil J."/>
            <person name="Singh K.B."/>
            <person name="Datta S.K."/>
            <person name="Jackson S.A."/>
            <person name="Wang J."/>
            <person name="Cook D.R."/>
        </authorList>
    </citation>
    <scope>NUCLEOTIDE SEQUENCE [LARGE SCALE GENOMIC DNA]</scope>
    <source>
        <strain evidence="8">cv. CDC Frontier</strain>
    </source>
</reference>
<dbReference type="InterPro" id="IPR000571">
    <property type="entry name" value="Znf_CCCH"/>
</dbReference>
<dbReference type="KEGG" id="cam:101489460"/>
<dbReference type="PaxDb" id="3827-XP_004487266.1"/>
<dbReference type="GeneID" id="101489460"/>
<accession>A0A1S2XCN4</accession>
<keyword evidence="1 5" id="KW-0479">Metal-binding</keyword>
<feature type="domain" description="C3H1-type" evidence="7">
    <location>
        <begin position="113"/>
        <end position="139"/>
    </location>
</feature>
<feature type="zinc finger region" description="C3H1-type" evidence="5">
    <location>
        <begin position="113"/>
        <end position="139"/>
    </location>
</feature>
<dbReference type="GO" id="GO:0003677">
    <property type="term" value="F:DNA binding"/>
    <property type="evidence" value="ECO:0007669"/>
    <property type="project" value="UniProtKB-KW"/>
</dbReference>
<dbReference type="Pfam" id="PF00642">
    <property type="entry name" value="zf-CCCH"/>
    <property type="match status" value="1"/>
</dbReference>
<dbReference type="Pfam" id="PF25512">
    <property type="entry name" value="zf-CCCH_AtC3H23"/>
    <property type="match status" value="1"/>
</dbReference>
<dbReference type="SMART" id="SM00356">
    <property type="entry name" value="ZnF_C3H1"/>
    <property type="match status" value="2"/>
</dbReference>
<dbReference type="Proteomes" id="UP000087171">
    <property type="component" value="Chromosome Ca1"/>
</dbReference>
<dbReference type="AlphaFoldDB" id="A0A1S2XCN4"/>
<evidence type="ECO:0000259" key="7">
    <source>
        <dbReference type="PROSITE" id="PS50103"/>
    </source>
</evidence>
<dbReference type="PANTHER" id="PTHR14493">
    <property type="entry name" value="UNKEMPT FAMILY MEMBER"/>
    <property type="match status" value="1"/>
</dbReference>
<reference evidence="9" key="2">
    <citation type="submission" date="2025-08" db="UniProtKB">
        <authorList>
            <consortium name="RefSeq"/>
        </authorList>
    </citation>
    <scope>IDENTIFICATION</scope>
    <source>
        <tissue evidence="9">Etiolated seedlings</tissue>
    </source>
</reference>
<feature type="compositionally biased region" description="Polar residues" evidence="6">
    <location>
        <begin position="1"/>
        <end position="19"/>
    </location>
</feature>
<evidence type="ECO:0000313" key="9">
    <source>
        <dbReference type="RefSeq" id="XP_004487266.1"/>
    </source>
</evidence>
<dbReference type="InterPro" id="IPR057444">
    <property type="entry name" value="Znf-CCCH_AtC3H23-like"/>
</dbReference>
<evidence type="ECO:0000313" key="8">
    <source>
        <dbReference type="Proteomes" id="UP000087171"/>
    </source>
</evidence>